<dbReference type="RefSeq" id="WP_251802275.1">
    <property type="nucleotide sequence ID" value="NZ_JAMQOL010000049.1"/>
</dbReference>
<dbReference type="EMBL" id="JAMQOL010000049">
    <property type="protein sequence ID" value="MCM4082543.1"/>
    <property type="molecule type" value="Genomic_DNA"/>
</dbReference>
<evidence type="ECO:0000313" key="2">
    <source>
        <dbReference type="EMBL" id="MCM4082543.1"/>
    </source>
</evidence>
<feature type="transmembrane region" description="Helical" evidence="1">
    <location>
        <begin position="27"/>
        <end position="51"/>
    </location>
</feature>
<name>A0ABT0Y924_9ACTN</name>
<feature type="transmembrane region" description="Helical" evidence="1">
    <location>
        <begin position="80"/>
        <end position="105"/>
    </location>
</feature>
<accession>A0ABT0Y924</accession>
<evidence type="ECO:0000256" key="1">
    <source>
        <dbReference type="SAM" id="Phobius"/>
    </source>
</evidence>
<organism evidence="2 3">
    <name type="scientific">Paractinoplanes hotanensis</name>
    <dbReference type="NCBI Taxonomy" id="2906497"/>
    <lineage>
        <taxon>Bacteria</taxon>
        <taxon>Bacillati</taxon>
        <taxon>Actinomycetota</taxon>
        <taxon>Actinomycetes</taxon>
        <taxon>Micromonosporales</taxon>
        <taxon>Micromonosporaceae</taxon>
        <taxon>Paractinoplanes</taxon>
    </lineage>
</organism>
<protein>
    <submittedName>
        <fullName evidence="2">FxsA family protein</fullName>
    </submittedName>
</protein>
<sequence length="178" mass="18843">MRRRSLALLPLLLPALAVVEIAVFIAVVHAIGGLWAILLGVAASLTGLALLRREGMKGWRRFQAAAVEGRPPGREVSHSLVGLSGSLLLAIPGFVSSVAGLLLLLPPGRQLARHQMERYAERRVGGAAASDLFGARHVRVHPGDPIVVIDEEPASSSPRPRTPAAAIEGEVIEGEVMR</sequence>
<keyword evidence="1" id="KW-1133">Transmembrane helix</keyword>
<evidence type="ECO:0000313" key="3">
    <source>
        <dbReference type="Proteomes" id="UP001523216"/>
    </source>
</evidence>
<comment type="caution">
    <text evidence="2">The sequence shown here is derived from an EMBL/GenBank/DDBJ whole genome shotgun (WGS) entry which is preliminary data.</text>
</comment>
<dbReference type="PANTHER" id="PTHR35335:SF1">
    <property type="entry name" value="UPF0716 PROTEIN FXSA"/>
    <property type="match status" value="1"/>
</dbReference>
<keyword evidence="1" id="KW-0812">Transmembrane</keyword>
<dbReference type="PANTHER" id="PTHR35335">
    <property type="entry name" value="UPF0716 PROTEIN FXSA"/>
    <property type="match status" value="1"/>
</dbReference>
<dbReference type="Pfam" id="PF04186">
    <property type="entry name" value="FxsA"/>
    <property type="match status" value="1"/>
</dbReference>
<proteinExistence type="predicted"/>
<keyword evidence="3" id="KW-1185">Reference proteome</keyword>
<keyword evidence="1" id="KW-0472">Membrane</keyword>
<reference evidence="2 3" key="1">
    <citation type="submission" date="2022-06" db="EMBL/GenBank/DDBJ databases">
        <title>Actinoplanes abujensis sp. nov., isolated from Nigerian arid soil.</title>
        <authorList>
            <person name="Ding P."/>
        </authorList>
    </citation>
    <scope>NUCLEOTIDE SEQUENCE [LARGE SCALE GENOMIC DNA]</scope>
    <source>
        <strain evidence="3">TRM88002</strain>
    </source>
</reference>
<gene>
    <name evidence="2" type="ORF">LXN57_33745</name>
</gene>
<dbReference type="Proteomes" id="UP001523216">
    <property type="component" value="Unassembled WGS sequence"/>
</dbReference>
<dbReference type="NCBIfam" id="NF008528">
    <property type="entry name" value="PRK11463.1-2"/>
    <property type="match status" value="1"/>
</dbReference>
<dbReference type="InterPro" id="IPR007313">
    <property type="entry name" value="FxsA"/>
</dbReference>